<protein>
    <submittedName>
        <fullName evidence="4">10291_t:CDS:1</fullName>
    </submittedName>
</protein>
<dbReference type="InterPro" id="IPR001680">
    <property type="entry name" value="WD40_rpt"/>
</dbReference>
<dbReference type="EMBL" id="CAJVPI010000627">
    <property type="protein sequence ID" value="CAG8557153.1"/>
    <property type="molecule type" value="Genomic_DNA"/>
</dbReference>
<evidence type="ECO:0000313" key="4">
    <source>
        <dbReference type="EMBL" id="CAG8557153.1"/>
    </source>
</evidence>
<evidence type="ECO:0000256" key="1">
    <source>
        <dbReference type="ARBA" id="ARBA00022574"/>
    </source>
</evidence>
<evidence type="ECO:0000256" key="3">
    <source>
        <dbReference type="SAM" id="MobiDB-lite"/>
    </source>
</evidence>
<dbReference type="OrthoDB" id="10248252at2759"/>
<evidence type="ECO:0000313" key="5">
    <source>
        <dbReference type="Proteomes" id="UP000789739"/>
    </source>
</evidence>
<keyword evidence="2" id="KW-0677">Repeat</keyword>
<keyword evidence="1" id="KW-0853">WD repeat</keyword>
<name>A0A9N9B8Q7_9GLOM</name>
<feature type="region of interest" description="Disordered" evidence="3">
    <location>
        <begin position="263"/>
        <end position="284"/>
    </location>
</feature>
<dbReference type="SMART" id="SM00320">
    <property type="entry name" value="WD40"/>
    <property type="match status" value="5"/>
</dbReference>
<gene>
    <name evidence="4" type="ORF">PBRASI_LOCUS5398</name>
</gene>
<dbReference type="AlphaFoldDB" id="A0A9N9B8Q7"/>
<evidence type="ECO:0000256" key="2">
    <source>
        <dbReference type="ARBA" id="ARBA00022737"/>
    </source>
</evidence>
<dbReference type="SUPFAM" id="SSF50978">
    <property type="entry name" value="WD40 repeat-like"/>
    <property type="match status" value="2"/>
</dbReference>
<reference evidence="4" key="1">
    <citation type="submission" date="2021-06" db="EMBL/GenBank/DDBJ databases">
        <authorList>
            <person name="Kallberg Y."/>
            <person name="Tangrot J."/>
            <person name="Rosling A."/>
        </authorList>
    </citation>
    <scope>NUCLEOTIDE SEQUENCE</scope>
    <source>
        <strain evidence="4">BR232B</strain>
    </source>
</reference>
<dbReference type="Proteomes" id="UP000789739">
    <property type="component" value="Unassembled WGS sequence"/>
</dbReference>
<dbReference type="InterPro" id="IPR015943">
    <property type="entry name" value="WD40/YVTN_repeat-like_dom_sf"/>
</dbReference>
<accession>A0A9N9B8Q7</accession>
<dbReference type="InterPro" id="IPR036322">
    <property type="entry name" value="WD40_repeat_dom_sf"/>
</dbReference>
<dbReference type="PANTHER" id="PTHR19848">
    <property type="entry name" value="WD40 REPEAT PROTEIN"/>
    <property type="match status" value="1"/>
</dbReference>
<dbReference type="Pfam" id="PF00400">
    <property type="entry name" value="WD40"/>
    <property type="match status" value="1"/>
</dbReference>
<feature type="region of interest" description="Disordered" evidence="3">
    <location>
        <begin position="357"/>
        <end position="377"/>
    </location>
</feature>
<feature type="compositionally biased region" description="Polar residues" evidence="3">
    <location>
        <begin position="271"/>
        <end position="284"/>
    </location>
</feature>
<keyword evidence="5" id="KW-1185">Reference proteome</keyword>
<sequence length="886" mass="98054">MTSNNSQDSSQQNRSSIEKLRVLNKAKDQLERLLSVAARHILATNIGQPTANIDAQWINEHGKWNDLTTKMTRIGCSPFTTQLPRRLVDADVGKHSGKVLVSQQTSSTNNPQGNTGMRKNFAKKSMIPKPDELEDSKEPKFFAKKSMIPKETLDSTQAESSFSGSMGTPKLVSVEIDENNNLTRETRGQQLHMGNTRKPRAPVTPMYATYTVQDWNPVNYEFITESPEQFITEQTVRKPSKPPSITRYIEEPKKVWTPSVRTSLPEHADHNGSSSFTNEHTTPNDTIVQSSLAGIAAANDSNQLPLATDLLCEKVIDSLRDHSTNNELPERSTLPQKLSPCKDTDLREVDALVVDEDSQTEIGSQDAEDSHRLTESEDMGVDVDSTLVSSRTACEDDYFAEDIEEMIKMELKATQQEMEERIRLRYERIFEKPDNKFAREKITDRGDTVQKTLLRRELRGISSCAQARLGIQSLFQTLKLALVFHEASGSVVDIAFCEAERKTRVAICCATNDNPDYNTEGNLKFYDPTSSTLCHFLGHHSKSRAGVACFDTVTDAKFSPDGRVLLAADDKGQCILWDTSCGKSTGHLHGSDNCRDIINRVAVRATPISTHYQFASCLSSGNVNLFDVTPKRNSYSLQCRTSYDEKDNRVASDILFGRHRCADTIIVGYNGKGNKGGGVVRVWNIERRKVMKQFTKAQRSVSCIAVARSGSFGVCGTSGANAKEVGDGRIWLYDLPDSDPIASAATTEKDATLVSISPNESYVAVGGANNIVEVYDTRFFDRVLATLPHVKSPIDGGDGIEAIQWPSGHMILSGGEDGVRIWDLAKSGPEMSVKSFECFDGNVGAVALSENMDFMCVGCSTGRVYVFTVDEEKATKMRERFSIISR</sequence>
<organism evidence="4 5">
    <name type="scientific">Paraglomus brasilianum</name>
    <dbReference type="NCBI Taxonomy" id="144538"/>
    <lineage>
        <taxon>Eukaryota</taxon>
        <taxon>Fungi</taxon>
        <taxon>Fungi incertae sedis</taxon>
        <taxon>Mucoromycota</taxon>
        <taxon>Glomeromycotina</taxon>
        <taxon>Glomeromycetes</taxon>
        <taxon>Paraglomerales</taxon>
        <taxon>Paraglomeraceae</taxon>
        <taxon>Paraglomus</taxon>
    </lineage>
</organism>
<proteinExistence type="predicted"/>
<dbReference type="Gene3D" id="2.130.10.10">
    <property type="entry name" value="YVTN repeat-like/Quinoprotein amine dehydrogenase"/>
    <property type="match status" value="1"/>
</dbReference>
<comment type="caution">
    <text evidence="4">The sequence shown here is derived from an EMBL/GenBank/DDBJ whole genome shotgun (WGS) entry which is preliminary data.</text>
</comment>
<dbReference type="PANTHER" id="PTHR19848:SF8">
    <property type="entry name" value="F-BOX AND WD REPEAT DOMAIN CONTAINING 7"/>
    <property type="match status" value="1"/>
</dbReference>